<protein>
    <recommendedName>
        <fullName evidence="14">V-SNARE coiled-coil homology domain-containing protein</fullName>
    </recommendedName>
</protein>
<dbReference type="CDD" id="cd15843">
    <property type="entry name" value="R-SNARE"/>
    <property type="match status" value="1"/>
</dbReference>
<dbReference type="GO" id="GO:0015031">
    <property type="term" value="P:protein transport"/>
    <property type="evidence" value="ECO:0007669"/>
    <property type="project" value="UniProtKB-KW"/>
</dbReference>
<dbReference type="InterPro" id="IPR001388">
    <property type="entry name" value="Synaptobrevin-like"/>
</dbReference>
<dbReference type="SUPFAM" id="SSF58038">
    <property type="entry name" value="SNARE fusion complex"/>
    <property type="match status" value="1"/>
</dbReference>
<evidence type="ECO:0000313" key="12">
    <source>
        <dbReference type="EMBL" id="CEM28617.1"/>
    </source>
</evidence>
<dbReference type="Pfam" id="PF13774">
    <property type="entry name" value="Longin"/>
    <property type="match status" value="1"/>
</dbReference>
<dbReference type="Gene3D" id="3.30.450.50">
    <property type="entry name" value="Longin domain"/>
    <property type="match status" value="1"/>
</dbReference>
<comment type="similarity">
    <text evidence="1">Belongs to the synaptobrevin family.</text>
</comment>
<keyword evidence="3 9" id="KW-0812">Transmembrane</keyword>
<feature type="domain" description="V-SNARE coiled-coil homology" evidence="11">
    <location>
        <begin position="125"/>
        <end position="185"/>
    </location>
</feature>
<dbReference type="VEuPathDB" id="CryptoDB:Vbra_17727"/>
<dbReference type="InParanoid" id="A0A0G4GG68"/>
<evidence type="ECO:0000256" key="3">
    <source>
        <dbReference type="ARBA" id="ARBA00022692"/>
    </source>
</evidence>
<evidence type="ECO:0000313" key="13">
    <source>
        <dbReference type="Proteomes" id="UP000041254"/>
    </source>
</evidence>
<dbReference type="STRING" id="1169540.A0A0G4GG68"/>
<evidence type="ECO:0000256" key="6">
    <source>
        <dbReference type="ARBA" id="ARBA00023136"/>
    </source>
</evidence>
<dbReference type="EMBL" id="CDMY01000656">
    <property type="protein sequence ID" value="CEM28617.1"/>
    <property type="molecule type" value="Genomic_DNA"/>
</dbReference>
<dbReference type="OMA" id="NTKLMIM"/>
<dbReference type="PANTHER" id="PTHR21136:SF168">
    <property type="entry name" value="VESICLE-ASSOCIATED MEMBRANE PROTEIN 9"/>
    <property type="match status" value="1"/>
</dbReference>
<keyword evidence="13" id="KW-1185">Reference proteome</keyword>
<feature type="transmembrane region" description="Helical" evidence="9">
    <location>
        <begin position="187"/>
        <end position="207"/>
    </location>
</feature>
<dbReference type="SUPFAM" id="SSF64356">
    <property type="entry name" value="SNARE-like"/>
    <property type="match status" value="1"/>
</dbReference>
<evidence type="ECO:0000256" key="7">
    <source>
        <dbReference type="ARBA" id="ARBA00046280"/>
    </source>
</evidence>
<dbReference type="Pfam" id="PF00957">
    <property type="entry name" value="Synaptobrevin"/>
    <property type="match status" value="1"/>
</dbReference>
<dbReference type="SMART" id="SM01270">
    <property type="entry name" value="Longin"/>
    <property type="match status" value="1"/>
</dbReference>
<dbReference type="PANTHER" id="PTHR21136">
    <property type="entry name" value="SNARE PROTEINS"/>
    <property type="match status" value="1"/>
</dbReference>
<organism evidence="12 13">
    <name type="scientific">Vitrella brassicaformis (strain CCMP3155)</name>
    <dbReference type="NCBI Taxonomy" id="1169540"/>
    <lineage>
        <taxon>Eukaryota</taxon>
        <taxon>Sar</taxon>
        <taxon>Alveolata</taxon>
        <taxon>Colpodellida</taxon>
        <taxon>Vitrellaceae</taxon>
        <taxon>Vitrella</taxon>
    </lineage>
</organism>
<dbReference type="FunCoup" id="A0A0G4GG68">
    <property type="interactions" value="236"/>
</dbReference>
<evidence type="ECO:0000256" key="8">
    <source>
        <dbReference type="PROSITE-ProRule" id="PRU00290"/>
    </source>
</evidence>
<gene>
    <name evidence="12" type="ORF">Vbra_17727</name>
</gene>
<comment type="subcellular location">
    <subcellularLocation>
        <location evidence="7">Endomembrane system</location>
        <topology evidence="7">Single-pass type IV membrane protein</topology>
    </subcellularLocation>
</comment>
<dbReference type="InterPro" id="IPR010908">
    <property type="entry name" value="Longin_dom"/>
</dbReference>
<evidence type="ECO:0000256" key="2">
    <source>
        <dbReference type="ARBA" id="ARBA00022448"/>
    </source>
</evidence>
<sequence>MTLIYALVARGRTVFAEHTDKIGNFTTVTRVLLGKLPEDPPRMSYLYDGYVFHYLYHAGLTYLVMSEREAGRRIPFAFLEDISQRFESSYGDVYRHAIAFAMNDEFAPVLAERMYFFNTSPGADEFSRVRSQIDEVQNVMMDNIERILQRGEKIDLLVDKTEDLNRSAFEFRRGAHRLKRTYWWRNARLLMAMILGAAILIFIIVTWSCGGFDYHRCRPRHK</sequence>
<dbReference type="GO" id="GO:0005737">
    <property type="term" value="C:cytoplasm"/>
    <property type="evidence" value="ECO:0007669"/>
    <property type="project" value="UniProtKB-ARBA"/>
</dbReference>
<dbReference type="FunFam" id="3.30.450.50:FF:000015">
    <property type="entry name" value="Synaptobrevin 2 isoform 1"/>
    <property type="match status" value="1"/>
</dbReference>
<dbReference type="AlphaFoldDB" id="A0A0G4GG68"/>
<dbReference type="GO" id="GO:0012505">
    <property type="term" value="C:endomembrane system"/>
    <property type="evidence" value="ECO:0007669"/>
    <property type="project" value="UniProtKB-SubCell"/>
</dbReference>
<keyword evidence="2" id="KW-0813">Transport</keyword>
<dbReference type="FunFam" id="1.20.5.110:FF:000004">
    <property type="entry name" value="Vesicle-associated membrane protein 7"/>
    <property type="match status" value="1"/>
</dbReference>
<evidence type="ECO:0000256" key="4">
    <source>
        <dbReference type="ARBA" id="ARBA00022927"/>
    </source>
</evidence>
<proteinExistence type="inferred from homology"/>
<dbReference type="InterPro" id="IPR051097">
    <property type="entry name" value="Synaptobrevin-like_transport"/>
</dbReference>
<dbReference type="PROSITE" id="PS50892">
    <property type="entry name" value="V_SNARE"/>
    <property type="match status" value="1"/>
</dbReference>
<dbReference type="PhylomeDB" id="A0A0G4GG68"/>
<dbReference type="GO" id="GO:0016192">
    <property type="term" value="P:vesicle-mediated transport"/>
    <property type="evidence" value="ECO:0007669"/>
    <property type="project" value="InterPro"/>
</dbReference>
<accession>A0A0G4GG68</accession>
<keyword evidence="6 9" id="KW-0472">Membrane</keyword>
<evidence type="ECO:0000256" key="1">
    <source>
        <dbReference type="ARBA" id="ARBA00008025"/>
    </source>
</evidence>
<reference evidence="12 13" key="1">
    <citation type="submission" date="2014-11" db="EMBL/GenBank/DDBJ databases">
        <authorList>
            <person name="Zhu J."/>
            <person name="Qi W."/>
            <person name="Song R."/>
        </authorList>
    </citation>
    <scope>NUCLEOTIDE SEQUENCE [LARGE SCALE GENOMIC DNA]</scope>
</reference>
<dbReference type="PROSITE" id="PS00417">
    <property type="entry name" value="SYNAPTOBREVIN"/>
    <property type="match status" value="1"/>
</dbReference>
<evidence type="ECO:0000256" key="5">
    <source>
        <dbReference type="ARBA" id="ARBA00022989"/>
    </source>
</evidence>
<feature type="domain" description="Longin" evidence="10">
    <location>
        <begin position="7"/>
        <end position="110"/>
    </location>
</feature>
<dbReference type="PRINTS" id="PR00219">
    <property type="entry name" value="SYNAPTOBREVN"/>
</dbReference>
<evidence type="ECO:0008006" key="14">
    <source>
        <dbReference type="Google" id="ProtNLM"/>
    </source>
</evidence>
<keyword evidence="4" id="KW-0653">Protein transport</keyword>
<dbReference type="PROSITE" id="PS50859">
    <property type="entry name" value="LONGIN"/>
    <property type="match status" value="1"/>
</dbReference>
<evidence type="ECO:0000259" key="11">
    <source>
        <dbReference type="PROSITE" id="PS50892"/>
    </source>
</evidence>
<dbReference type="Proteomes" id="UP000041254">
    <property type="component" value="Unassembled WGS sequence"/>
</dbReference>
<evidence type="ECO:0000256" key="9">
    <source>
        <dbReference type="SAM" id="Phobius"/>
    </source>
</evidence>
<dbReference type="OrthoDB" id="248747at2759"/>
<evidence type="ECO:0000259" key="10">
    <source>
        <dbReference type="PROSITE" id="PS50859"/>
    </source>
</evidence>
<keyword evidence="8" id="KW-0175">Coiled coil</keyword>
<dbReference type="InterPro" id="IPR042855">
    <property type="entry name" value="V_SNARE_CC"/>
</dbReference>
<dbReference type="InterPro" id="IPR011012">
    <property type="entry name" value="Longin-like_dom_sf"/>
</dbReference>
<dbReference type="Gene3D" id="1.20.5.110">
    <property type="match status" value="1"/>
</dbReference>
<name>A0A0G4GG68_VITBC</name>
<keyword evidence="5 9" id="KW-1133">Transmembrane helix</keyword>
<dbReference type="CDD" id="cd14824">
    <property type="entry name" value="Longin"/>
    <property type="match status" value="1"/>
</dbReference>
<dbReference type="GO" id="GO:0016020">
    <property type="term" value="C:membrane"/>
    <property type="evidence" value="ECO:0007669"/>
    <property type="project" value="InterPro"/>
</dbReference>